<reference evidence="1 2" key="1">
    <citation type="submission" date="2016-05" db="EMBL/GenBank/DDBJ databases">
        <title>Genomic Taxonomy of the Vibrionaceae.</title>
        <authorList>
            <person name="Gomez-Gil B."/>
            <person name="Enciso-Ibarra J."/>
        </authorList>
    </citation>
    <scope>NUCLEOTIDE SEQUENCE [LARGE SCALE GENOMIC DNA]</scope>
    <source>
        <strain evidence="1 2">CAIM 1920</strain>
    </source>
</reference>
<organism evidence="1 2">
    <name type="scientific">Veronia pacifica</name>
    <dbReference type="NCBI Taxonomy" id="1080227"/>
    <lineage>
        <taxon>Bacteria</taxon>
        <taxon>Pseudomonadati</taxon>
        <taxon>Pseudomonadota</taxon>
        <taxon>Gammaproteobacteria</taxon>
        <taxon>Vibrionales</taxon>
        <taxon>Vibrionaceae</taxon>
        <taxon>Veronia</taxon>
    </lineage>
</organism>
<gene>
    <name evidence="1" type="ORF">A8L45_04445</name>
</gene>
<evidence type="ECO:0000313" key="1">
    <source>
        <dbReference type="EMBL" id="ODA35170.1"/>
    </source>
</evidence>
<protein>
    <submittedName>
        <fullName evidence="1">Uncharacterized protein</fullName>
    </submittedName>
</protein>
<dbReference type="Proteomes" id="UP000094936">
    <property type="component" value="Unassembled WGS sequence"/>
</dbReference>
<sequence length="64" mass="6885">MVLNCSTDSFTAGLTVSQSWIRDCSGRGNDMAVSVTECEVVSIENNLIASLTVPVCANHCKDYQ</sequence>
<dbReference type="STRING" id="1080227.A8L45_04445"/>
<name>A0A1C3EPJ6_9GAMM</name>
<proteinExistence type="predicted"/>
<comment type="caution">
    <text evidence="1">The sequence shown here is derived from an EMBL/GenBank/DDBJ whole genome shotgun (WGS) entry which is preliminary data.</text>
</comment>
<evidence type="ECO:0000313" key="2">
    <source>
        <dbReference type="Proteomes" id="UP000094936"/>
    </source>
</evidence>
<keyword evidence="2" id="KW-1185">Reference proteome</keyword>
<dbReference type="EMBL" id="LYBM01000005">
    <property type="protein sequence ID" value="ODA35170.1"/>
    <property type="molecule type" value="Genomic_DNA"/>
</dbReference>
<accession>A0A1C3EPJ6</accession>
<dbReference type="AlphaFoldDB" id="A0A1C3EPJ6"/>